<gene>
    <name evidence="3" type="ORF">DPMN_141047</name>
</gene>
<evidence type="ECO:0000313" key="4">
    <source>
        <dbReference type="Proteomes" id="UP000828390"/>
    </source>
</evidence>
<evidence type="ECO:0000313" key="3">
    <source>
        <dbReference type="EMBL" id="KAH3812611.1"/>
    </source>
</evidence>
<dbReference type="EMBL" id="JAIWYP010000006">
    <property type="protein sequence ID" value="KAH3812611.1"/>
    <property type="molecule type" value="Genomic_DNA"/>
</dbReference>
<proteinExistence type="predicted"/>
<feature type="region of interest" description="Disordered" evidence="2">
    <location>
        <begin position="252"/>
        <end position="321"/>
    </location>
</feature>
<accession>A0A9D4G8N9</accession>
<evidence type="ECO:0000256" key="2">
    <source>
        <dbReference type="SAM" id="MobiDB-lite"/>
    </source>
</evidence>
<dbReference type="Gene3D" id="1.20.120.20">
    <property type="entry name" value="Apolipoprotein"/>
    <property type="match status" value="1"/>
</dbReference>
<dbReference type="Proteomes" id="UP000828390">
    <property type="component" value="Unassembled WGS sequence"/>
</dbReference>
<feature type="compositionally biased region" description="Polar residues" evidence="2">
    <location>
        <begin position="252"/>
        <end position="296"/>
    </location>
</feature>
<feature type="compositionally biased region" description="Basic residues" evidence="2">
    <location>
        <begin position="309"/>
        <end position="321"/>
    </location>
</feature>
<dbReference type="AlphaFoldDB" id="A0A9D4G8N9"/>
<evidence type="ECO:0000256" key="1">
    <source>
        <dbReference type="SAM" id="Coils"/>
    </source>
</evidence>
<reference evidence="3" key="1">
    <citation type="journal article" date="2019" name="bioRxiv">
        <title>The Genome of the Zebra Mussel, Dreissena polymorpha: A Resource for Invasive Species Research.</title>
        <authorList>
            <person name="McCartney M.A."/>
            <person name="Auch B."/>
            <person name="Kono T."/>
            <person name="Mallez S."/>
            <person name="Zhang Y."/>
            <person name="Obille A."/>
            <person name="Becker A."/>
            <person name="Abrahante J.E."/>
            <person name="Garbe J."/>
            <person name="Badalamenti J.P."/>
            <person name="Herman A."/>
            <person name="Mangelson H."/>
            <person name="Liachko I."/>
            <person name="Sullivan S."/>
            <person name="Sone E.D."/>
            <person name="Koren S."/>
            <person name="Silverstein K.A.T."/>
            <person name="Beckman K.B."/>
            <person name="Gohl D.M."/>
        </authorList>
    </citation>
    <scope>NUCLEOTIDE SEQUENCE</scope>
    <source>
        <strain evidence="3">Duluth1</strain>
        <tissue evidence="3">Whole animal</tissue>
    </source>
</reference>
<sequence>MASARRTLYGQTPSKPCVEGQVIGNSGIAVILQKLDRLSEEVKEVNRSLTDRIDTLENELERKLTEKLLDKMAQSIDRRVNNEMNKIHKSLDERIDTLRADITNELDTLSSRVNSMTDVLQTDQICDRSLSLVFRKVPETVNENIVDKINTIIKDHMHVNDVKASSAKRLPVRGNDPMIPGIVVATFTDKEQRSKILKAKKQLNNSIFKQVFVHEDQSKEERLAAGNLRAMVNAVNRGQHLSIRGNRVYTNQVNRGTHNNGTNSANSGAHNGLNSVNYGAHNNGTNTQPSPSGPRQTDQRGGAQSQRGFRPRGPRGGYRRS</sequence>
<feature type="coiled-coil region" evidence="1">
    <location>
        <begin position="28"/>
        <end position="101"/>
    </location>
</feature>
<name>A0A9D4G8N9_DREPO</name>
<keyword evidence="4" id="KW-1185">Reference proteome</keyword>
<protein>
    <submittedName>
        <fullName evidence="3">Uncharacterized protein</fullName>
    </submittedName>
</protein>
<organism evidence="3 4">
    <name type="scientific">Dreissena polymorpha</name>
    <name type="common">Zebra mussel</name>
    <name type="synonym">Mytilus polymorpha</name>
    <dbReference type="NCBI Taxonomy" id="45954"/>
    <lineage>
        <taxon>Eukaryota</taxon>
        <taxon>Metazoa</taxon>
        <taxon>Spiralia</taxon>
        <taxon>Lophotrochozoa</taxon>
        <taxon>Mollusca</taxon>
        <taxon>Bivalvia</taxon>
        <taxon>Autobranchia</taxon>
        <taxon>Heteroconchia</taxon>
        <taxon>Euheterodonta</taxon>
        <taxon>Imparidentia</taxon>
        <taxon>Neoheterodontei</taxon>
        <taxon>Myida</taxon>
        <taxon>Dreissenoidea</taxon>
        <taxon>Dreissenidae</taxon>
        <taxon>Dreissena</taxon>
    </lineage>
</organism>
<keyword evidence="1" id="KW-0175">Coiled coil</keyword>
<reference evidence="3" key="2">
    <citation type="submission" date="2020-11" db="EMBL/GenBank/DDBJ databases">
        <authorList>
            <person name="McCartney M.A."/>
            <person name="Auch B."/>
            <person name="Kono T."/>
            <person name="Mallez S."/>
            <person name="Becker A."/>
            <person name="Gohl D.M."/>
            <person name="Silverstein K.A.T."/>
            <person name="Koren S."/>
            <person name="Bechman K.B."/>
            <person name="Herman A."/>
            <person name="Abrahante J.E."/>
            <person name="Garbe J."/>
        </authorList>
    </citation>
    <scope>NUCLEOTIDE SEQUENCE</scope>
    <source>
        <strain evidence="3">Duluth1</strain>
        <tissue evidence="3">Whole animal</tissue>
    </source>
</reference>
<comment type="caution">
    <text evidence="3">The sequence shown here is derived from an EMBL/GenBank/DDBJ whole genome shotgun (WGS) entry which is preliminary data.</text>
</comment>